<proteinExistence type="predicted"/>
<dbReference type="OrthoDB" id="7565736at2"/>
<evidence type="ECO:0000313" key="3">
    <source>
        <dbReference type="Proteomes" id="UP000186756"/>
    </source>
</evidence>
<reference evidence="1 4" key="3">
    <citation type="submission" date="2019-09" db="EMBL/GenBank/DDBJ databases">
        <title>Draft genome sequences of 48 bacterial type strains from the CCUG.</title>
        <authorList>
            <person name="Tunovic T."/>
            <person name="Pineiro-Iglesias B."/>
            <person name="Unosson C."/>
            <person name="Inganas E."/>
            <person name="Ohlen M."/>
            <person name="Cardew S."/>
            <person name="Jensie-Markopoulos S."/>
            <person name="Salva-Serra F."/>
            <person name="Jaen-Luchoro D."/>
            <person name="Karlsson R."/>
            <person name="Svensson-Stadler L."/>
            <person name="Chun J."/>
            <person name="Moore E."/>
        </authorList>
    </citation>
    <scope>NUCLEOTIDE SEQUENCE [LARGE SCALE GENOMIC DNA]</scope>
    <source>
        <strain evidence="1 4">CCUG 53116</strain>
    </source>
</reference>
<dbReference type="EMBL" id="MSTQ01000008">
    <property type="protein sequence ID" value="OLU02251.1"/>
    <property type="molecule type" value="Genomic_DNA"/>
</dbReference>
<name>A0A1Q9WTZ3_PSERE</name>
<keyword evidence="3" id="KW-1185">Reference proteome</keyword>
<evidence type="ECO:0000313" key="4">
    <source>
        <dbReference type="Proteomes" id="UP000460142"/>
    </source>
</evidence>
<sequence length="62" mass="6930">MPVLYQPKEGRVLICDVRGYEIPEVVKVSPVAVIRKHRANRLLVTVVPLRTAATVCPWPPPT</sequence>
<dbReference type="EMBL" id="VZPS01000015">
    <property type="protein sequence ID" value="KAB0483506.1"/>
    <property type="molecule type" value="Genomic_DNA"/>
</dbReference>
<dbReference type="Proteomes" id="UP000460142">
    <property type="component" value="Unassembled WGS sequence"/>
</dbReference>
<evidence type="ECO:0000313" key="1">
    <source>
        <dbReference type="EMBL" id="KAB0483506.1"/>
    </source>
</evidence>
<reference evidence="3" key="1">
    <citation type="submission" date="2017-01" db="EMBL/GenBank/DDBJ databases">
        <authorList>
            <person name="Poblete-Castro I."/>
        </authorList>
    </citation>
    <scope>NUCLEOTIDE SEQUENCE [LARGE SCALE GENOMIC DNA]</scope>
    <source>
        <strain evidence="3">DSM 18361 / CCUG 53116 / MT1</strain>
    </source>
</reference>
<evidence type="ECO:0000313" key="2">
    <source>
        <dbReference type="EMBL" id="OLU02251.1"/>
    </source>
</evidence>
<reference evidence="2" key="2">
    <citation type="submission" date="2017-01" db="EMBL/GenBank/DDBJ databases">
        <authorList>
            <person name="Mah S.A."/>
            <person name="Swanson W.J."/>
            <person name="Moy G.W."/>
            <person name="Vacquier V.D."/>
        </authorList>
    </citation>
    <scope>NUCLEOTIDE SEQUENCE [LARGE SCALE GENOMIC DNA]</scope>
    <source>
        <strain evidence="2">MT1</strain>
    </source>
</reference>
<protein>
    <submittedName>
        <fullName evidence="2">Uncharacterized protein</fullName>
    </submittedName>
</protein>
<dbReference type="AlphaFoldDB" id="A0A1Q9WTZ3"/>
<dbReference type="Proteomes" id="UP000186756">
    <property type="component" value="Unassembled WGS sequence"/>
</dbReference>
<accession>A0A1Q9WTZ3</accession>
<organism evidence="2 3">
    <name type="scientific">Pseudomonas reinekei</name>
    <dbReference type="NCBI Taxonomy" id="395598"/>
    <lineage>
        <taxon>Bacteria</taxon>
        <taxon>Pseudomonadati</taxon>
        <taxon>Pseudomonadota</taxon>
        <taxon>Gammaproteobacteria</taxon>
        <taxon>Pseudomonadales</taxon>
        <taxon>Pseudomonadaceae</taxon>
        <taxon>Pseudomonas</taxon>
    </lineage>
</organism>
<comment type="caution">
    <text evidence="2">The sequence shown here is derived from an EMBL/GenBank/DDBJ whole genome shotgun (WGS) entry which is preliminary data.</text>
</comment>
<gene>
    <name evidence="2" type="ORF">BVK86_15480</name>
    <name evidence="1" type="ORF">F7R15_20595</name>
</gene>